<sequence>MLADMNRSLIAPLLVAFLLATLAVAPAAAVGPDKDVDECQNASNGPAGDAGPPAFVSGLVNNAVGSLSDLFASLPVPNFVKGFFGASAC</sequence>
<reference evidence="1 2" key="1">
    <citation type="journal article" date="2009" name="Stand. Genomic Sci.">
        <title>Complete genome sequence of Halogeometricum borinquense type strain (PR3).</title>
        <authorList>
            <person name="Malfatti S."/>
            <person name="Tindall B.J."/>
            <person name="Schneider S."/>
            <person name="Fahnrich R."/>
            <person name="Lapidus A."/>
            <person name="Labuttii K."/>
            <person name="Copeland A."/>
            <person name="Glavina Del Rio T."/>
            <person name="Nolan M."/>
            <person name="Chen F."/>
            <person name="Lucas S."/>
            <person name="Tice H."/>
            <person name="Cheng J.F."/>
            <person name="Bruce D."/>
            <person name="Goodwin L."/>
            <person name="Pitluck S."/>
            <person name="Anderson I."/>
            <person name="Pati A."/>
            <person name="Ivanova N."/>
            <person name="Mavromatis K."/>
            <person name="Chen A."/>
            <person name="Palaniappan K."/>
            <person name="D'haeseleer P."/>
            <person name="Goker M."/>
            <person name="Bristow J."/>
            <person name="Eisen J.A."/>
            <person name="Markowitz V."/>
            <person name="Hugenholtz P."/>
            <person name="Kyrpides N.C."/>
            <person name="Klenk H.P."/>
            <person name="Chain P."/>
        </authorList>
    </citation>
    <scope>NUCLEOTIDE SEQUENCE [LARGE SCALE GENOMIC DNA]</scope>
    <source>
        <strain evidence="2">ATCC 700274 / DSM 11551 / JCM 10706 / KCTC 4070 / PR3</strain>
    </source>
</reference>
<dbReference type="HOGENOM" id="CLU_2534536_0_0_2"/>
<name>E4NR08_HALBP</name>
<evidence type="ECO:0000313" key="2">
    <source>
        <dbReference type="Proteomes" id="UP000006663"/>
    </source>
</evidence>
<dbReference type="STRING" id="469382.Hbor_00210"/>
<dbReference type="EMBL" id="CP001690">
    <property type="protein sequence ID" value="ADQ65634.1"/>
    <property type="molecule type" value="Genomic_DNA"/>
</dbReference>
<proteinExistence type="predicted"/>
<dbReference type="Proteomes" id="UP000006663">
    <property type="component" value="Chromosome"/>
</dbReference>
<keyword evidence="2" id="KW-1185">Reference proteome</keyword>
<protein>
    <recommendedName>
        <fullName evidence="3">Histidine kinase</fullName>
    </recommendedName>
</protein>
<accession>E4NR08</accession>
<organism evidence="1 2">
    <name type="scientific">Halogeometricum borinquense (strain ATCC 700274 / DSM 11551 / JCM 10706 / KCTC 4070 / PR3)</name>
    <dbReference type="NCBI Taxonomy" id="469382"/>
    <lineage>
        <taxon>Archaea</taxon>
        <taxon>Methanobacteriati</taxon>
        <taxon>Methanobacteriota</taxon>
        <taxon>Stenosarchaea group</taxon>
        <taxon>Halobacteria</taxon>
        <taxon>Halobacteriales</taxon>
        <taxon>Haloferacaceae</taxon>
        <taxon>Halogeometricum</taxon>
    </lineage>
</organism>
<evidence type="ECO:0008006" key="3">
    <source>
        <dbReference type="Google" id="ProtNLM"/>
    </source>
</evidence>
<dbReference type="eggNOG" id="arCOG13958">
    <property type="taxonomic scope" value="Archaea"/>
</dbReference>
<gene>
    <name evidence="1" type="ordered locus">Hbor_00210</name>
</gene>
<dbReference type="KEGG" id="hbo:Hbor_00210"/>
<evidence type="ECO:0000313" key="1">
    <source>
        <dbReference type="EMBL" id="ADQ65634.1"/>
    </source>
</evidence>
<dbReference type="AlphaFoldDB" id="E4NR08"/>